<proteinExistence type="predicted"/>
<keyword evidence="2" id="KW-1185">Reference proteome</keyword>
<comment type="caution">
    <text evidence="1">The sequence shown here is derived from an EMBL/GenBank/DDBJ whole genome shotgun (WGS) entry which is preliminary data.</text>
</comment>
<gene>
    <name evidence="1" type="ORF">RR45_GL001176</name>
</gene>
<organism evidence="1 2">
    <name type="scientific">Pseudolactococcus chungangensis CAU 28 = DSM 22330</name>
    <dbReference type="NCBI Taxonomy" id="1122154"/>
    <lineage>
        <taxon>Bacteria</taxon>
        <taxon>Bacillati</taxon>
        <taxon>Bacillota</taxon>
        <taxon>Bacilli</taxon>
        <taxon>Lactobacillales</taxon>
        <taxon>Streptococcaceae</taxon>
        <taxon>Pseudolactococcus</taxon>
    </lineage>
</organism>
<protein>
    <submittedName>
        <fullName evidence="1">Uncharacterized protein</fullName>
    </submittedName>
</protein>
<sequence>MTKNQKYARAHAFFAGLDDLSDVATMIWADIPSSLKGILLLFEGSACFRGGKW</sequence>
<accession>A0ABX4I6M9</accession>
<reference evidence="1 2" key="1">
    <citation type="submission" date="2014-12" db="EMBL/GenBank/DDBJ databases">
        <title>Draft genome sequences of 10 type strains of Lactococcus.</title>
        <authorList>
            <person name="Sun Z."/>
            <person name="Zhong Z."/>
            <person name="Liu W."/>
            <person name="Zhang W."/>
            <person name="Zhang H."/>
        </authorList>
    </citation>
    <scope>NUCLEOTIDE SEQUENCE [LARGE SCALE GENOMIC DNA]</scope>
    <source>
        <strain evidence="1 2">DSM 22330</strain>
    </source>
</reference>
<name>A0ABX4I6M9_9LACT</name>
<dbReference type="Proteomes" id="UP000218979">
    <property type="component" value="Unassembled WGS sequence"/>
</dbReference>
<dbReference type="EMBL" id="JXJT01000026">
    <property type="protein sequence ID" value="PCS00847.1"/>
    <property type="molecule type" value="Genomic_DNA"/>
</dbReference>
<evidence type="ECO:0000313" key="2">
    <source>
        <dbReference type="Proteomes" id="UP000218979"/>
    </source>
</evidence>
<evidence type="ECO:0000313" key="1">
    <source>
        <dbReference type="EMBL" id="PCS00847.1"/>
    </source>
</evidence>